<dbReference type="AlphaFoldDB" id="A0AAP0G4U7"/>
<evidence type="ECO:0000313" key="1">
    <source>
        <dbReference type="EMBL" id="KAK8936928.1"/>
    </source>
</evidence>
<evidence type="ECO:0000313" key="2">
    <source>
        <dbReference type="Proteomes" id="UP001418222"/>
    </source>
</evidence>
<gene>
    <name evidence="1" type="ORF">KSP39_PZI012825</name>
</gene>
<comment type="caution">
    <text evidence="1">The sequence shown here is derived from an EMBL/GenBank/DDBJ whole genome shotgun (WGS) entry which is preliminary data.</text>
</comment>
<organism evidence="1 2">
    <name type="scientific">Platanthera zijinensis</name>
    <dbReference type="NCBI Taxonomy" id="2320716"/>
    <lineage>
        <taxon>Eukaryota</taxon>
        <taxon>Viridiplantae</taxon>
        <taxon>Streptophyta</taxon>
        <taxon>Embryophyta</taxon>
        <taxon>Tracheophyta</taxon>
        <taxon>Spermatophyta</taxon>
        <taxon>Magnoliopsida</taxon>
        <taxon>Liliopsida</taxon>
        <taxon>Asparagales</taxon>
        <taxon>Orchidaceae</taxon>
        <taxon>Orchidoideae</taxon>
        <taxon>Orchideae</taxon>
        <taxon>Orchidinae</taxon>
        <taxon>Platanthera</taxon>
    </lineage>
</organism>
<name>A0AAP0G4U7_9ASPA</name>
<dbReference type="Proteomes" id="UP001418222">
    <property type="component" value="Unassembled WGS sequence"/>
</dbReference>
<keyword evidence="2" id="KW-1185">Reference proteome</keyword>
<dbReference type="EMBL" id="JBBWWQ010000010">
    <property type="protein sequence ID" value="KAK8936928.1"/>
    <property type="molecule type" value="Genomic_DNA"/>
</dbReference>
<dbReference type="PANTHER" id="PTHR33499">
    <property type="entry name" value="OS12G0282400 PROTEIN-RELATED"/>
    <property type="match status" value="1"/>
</dbReference>
<accession>A0AAP0G4U7</accession>
<reference evidence="1 2" key="1">
    <citation type="journal article" date="2022" name="Nat. Plants">
        <title>Genomes of leafy and leafless Platanthera orchids illuminate the evolution of mycoheterotrophy.</title>
        <authorList>
            <person name="Li M.H."/>
            <person name="Liu K.W."/>
            <person name="Li Z."/>
            <person name="Lu H.C."/>
            <person name="Ye Q.L."/>
            <person name="Zhang D."/>
            <person name="Wang J.Y."/>
            <person name="Li Y.F."/>
            <person name="Zhong Z.M."/>
            <person name="Liu X."/>
            <person name="Yu X."/>
            <person name="Liu D.K."/>
            <person name="Tu X.D."/>
            <person name="Liu B."/>
            <person name="Hao Y."/>
            <person name="Liao X.Y."/>
            <person name="Jiang Y.T."/>
            <person name="Sun W.H."/>
            <person name="Chen J."/>
            <person name="Chen Y.Q."/>
            <person name="Ai Y."/>
            <person name="Zhai J.W."/>
            <person name="Wu S.S."/>
            <person name="Zhou Z."/>
            <person name="Hsiao Y.Y."/>
            <person name="Wu W.L."/>
            <person name="Chen Y.Y."/>
            <person name="Lin Y.F."/>
            <person name="Hsu J.L."/>
            <person name="Li C.Y."/>
            <person name="Wang Z.W."/>
            <person name="Zhao X."/>
            <person name="Zhong W.Y."/>
            <person name="Ma X.K."/>
            <person name="Ma L."/>
            <person name="Huang J."/>
            <person name="Chen G.Z."/>
            <person name="Huang M.Z."/>
            <person name="Huang L."/>
            <person name="Peng D.H."/>
            <person name="Luo Y.B."/>
            <person name="Zou S.Q."/>
            <person name="Chen S.P."/>
            <person name="Lan S."/>
            <person name="Tsai W.C."/>
            <person name="Van de Peer Y."/>
            <person name="Liu Z.J."/>
        </authorList>
    </citation>
    <scope>NUCLEOTIDE SEQUENCE [LARGE SCALE GENOMIC DNA]</scope>
    <source>
        <strain evidence="1">Lor287</strain>
    </source>
</reference>
<sequence length="114" mass="13527">MRKYHCTKKVEVKIPTDLRRIVGQRSQKLITRIGCIVRLYSPLNVEKWTHIPVDIIDKIVDIIYSEFSLPNENHIIDGLISSLHRIYNVWRARLHSDHYLKLNTDAQRRDHCPT</sequence>
<protein>
    <submittedName>
        <fullName evidence="1">Uncharacterized protein</fullName>
    </submittedName>
</protein>
<dbReference type="PANTHER" id="PTHR33499:SF43">
    <property type="entry name" value="TRANSPOSASE, PTTA_EN_SPM, PLANT"/>
    <property type="match status" value="1"/>
</dbReference>
<proteinExistence type="predicted"/>